<reference evidence="1 2" key="1">
    <citation type="submission" date="2020-08" db="EMBL/GenBank/DDBJ databases">
        <title>Functional genomics of gut bacteria from endangered species of beetles.</title>
        <authorList>
            <person name="Carlos-Shanley C."/>
        </authorList>
    </citation>
    <scope>NUCLEOTIDE SEQUENCE [LARGE SCALE GENOMIC DNA]</scope>
    <source>
        <strain evidence="1 2">S00136</strain>
    </source>
</reference>
<evidence type="ECO:0000313" key="1">
    <source>
        <dbReference type="EMBL" id="MBB6372478.1"/>
    </source>
</evidence>
<dbReference type="Proteomes" id="UP000589738">
    <property type="component" value="Unassembled WGS sequence"/>
</dbReference>
<dbReference type="EMBL" id="JACHLC010000006">
    <property type="protein sequence ID" value="MBB6372478.1"/>
    <property type="molecule type" value="Genomic_DNA"/>
</dbReference>
<protein>
    <submittedName>
        <fullName evidence="1">Uncharacterized protein</fullName>
    </submittedName>
</protein>
<dbReference type="AlphaFoldDB" id="A0A841NF75"/>
<gene>
    <name evidence="1" type="ORF">HNP36_003594</name>
</gene>
<proteinExistence type="predicted"/>
<accession>A0A841NF75</accession>
<dbReference type="RefSeq" id="WP_184166164.1">
    <property type="nucleotide sequence ID" value="NZ_JACHLC010000006.1"/>
</dbReference>
<comment type="caution">
    <text evidence="1">The sequence shown here is derived from an EMBL/GenBank/DDBJ whole genome shotgun (WGS) entry which is preliminary data.</text>
</comment>
<evidence type="ECO:0000313" key="2">
    <source>
        <dbReference type="Proteomes" id="UP000589738"/>
    </source>
</evidence>
<sequence length="108" mass="12206">MKKYIGKNITVTGQTVNMKLGAILITDNGENIWMDGMDSWPEGYYVNDNNLKTVKVTGTIIEKNDLPVFIPNENDPVLQQGIPEPKGTDLEEASHRYLLKDYTYSIVK</sequence>
<name>A0A841NF75_9FLAO</name>
<organism evidence="1 2">
    <name type="scientific">Chryseobacterium shigense</name>
    <dbReference type="NCBI Taxonomy" id="297244"/>
    <lineage>
        <taxon>Bacteria</taxon>
        <taxon>Pseudomonadati</taxon>
        <taxon>Bacteroidota</taxon>
        <taxon>Flavobacteriia</taxon>
        <taxon>Flavobacteriales</taxon>
        <taxon>Weeksellaceae</taxon>
        <taxon>Chryseobacterium group</taxon>
        <taxon>Chryseobacterium</taxon>
    </lineage>
</organism>
<keyword evidence="2" id="KW-1185">Reference proteome</keyword>